<name>A0A9W6MVE0_9HYPH</name>
<keyword evidence="2" id="KW-1185">Reference proteome</keyword>
<dbReference type="AlphaFoldDB" id="A0A9W6MVE0"/>
<proteinExistence type="predicted"/>
<reference evidence="1" key="2">
    <citation type="submission" date="2023-01" db="EMBL/GenBank/DDBJ databases">
        <authorList>
            <person name="Sun Q."/>
            <person name="Evtushenko L."/>
        </authorList>
    </citation>
    <scope>NUCLEOTIDE SEQUENCE</scope>
    <source>
        <strain evidence="1">VKM B-2347</strain>
    </source>
</reference>
<protein>
    <submittedName>
        <fullName evidence="1">Uncharacterized protein</fullName>
    </submittedName>
</protein>
<reference evidence="1" key="1">
    <citation type="journal article" date="2014" name="Int. J. Syst. Evol. Microbiol.">
        <title>Complete genome sequence of Corynebacterium casei LMG S-19264T (=DSM 44701T), isolated from a smear-ripened cheese.</title>
        <authorList>
            <consortium name="US DOE Joint Genome Institute (JGI-PGF)"/>
            <person name="Walter F."/>
            <person name="Albersmeier A."/>
            <person name="Kalinowski J."/>
            <person name="Ruckert C."/>
        </authorList>
    </citation>
    <scope>NUCLEOTIDE SEQUENCE</scope>
    <source>
        <strain evidence="1">VKM B-2347</strain>
    </source>
</reference>
<dbReference type="RefSeq" id="WP_271168077.1">
    <property type="nucleotide sequence ID" value="NZ_BSFI01000007.1"/>
</dbReference>
<sequence>MSAPADLVVVSSPLQCMNAVEHRARTGGLADVVLIGDRAGGGAAALDVLKRRPGLWRRILSHPRRPQPSRLLPLFARDLLDAGHRASLERLASTLGPRRTLVFGDYRNVSQRVMVERVPHDELVLVDDGSVAPQVAAARAGRPQAADAARFQPGWFRTGLGRSALGERPPAAPPALTFFTIYGTLMEGVLAPSDRVVAHAYEAWRTGEREIARGDAVWTLGSNHVEAGICSEEAYRSLVLGGVAALRGEGRSGPFLYRPHRGENAARAARLAAEAGMTLAPAGPPVELAFLDADPRPSVAMVIASTAADTLSVIDPGLEIVRLAPPEGYLRRQRDHILAVMEGHDAFNRRLRVIRPQASSPA</sequence>
<accession>A0A9W6MVE0</accession>
<evidence type="ECO:0000313" key="2">
    <source>
        <dbReference type="Proteomes" id="UP001143372"/>
    </source>
</evidence>
<evidence type="ECO:0000313" key="1">
    <source>
        <dbReference type="EMBL" id="GLK67827.1"/>
    </source>
</evidence>
<dbReference type="EMBL" id="BSFI01000007">
    <property type="protein sequence ID" value="GLK67827.1"/>
    <property type="molecule type" value="Genomic_DNA"/>
</dbReference>
<dbReference type="Proteomes" id="UP001143372">
    <property type="component" value="Unassembled WGS sequence"/>
</dbReference>
<comment type="caution">
    <text evidence="1">The sequence shown here is derived from an EMBL/GenBank/DDBJ whole genome shotgun (WGS) entry which is preliminary data.</text>
</comment>
<gene>
    <name evidence="1" type="ORF">GCM10008179_14650</name>
</gene>
<organism evidence="1 2">
    <name type="scientific">Hansschlegelia plantiphila</name>
    <dbReference type="NCBI Taxonomy" id="374655"/>
    <lineage>
        <taxon>Bacteria</taxon>
        <taxon>Pseudomonadati</taxon>
        <taxon>Pseudomonadota</taxon>
        <taxon>Alphaproteobacteria</taxon>
        <taxon>Hyphomicrobiales</taxon>
        <taxon>Methylopilaceae</taxon>
        <taxon>Hansschlegelia</taxon>
    </lineage>
</organism>